<evidence type="ECO:0000313" key="3">
    <source>
        <dbReference type="Proteomes" id="UP000694867"/>
    </source>
</evidence>
<proteinExistence type="predicted"/>
<protein>
    <submittedName>
        <fullName evidence="4">Myosin light chain alkali</fullName>
    </submittedName>
</protein>
<dbReference type="InterPro" id="IPR011992">
    <property type="entry name" value="EF-hand-dom_pair"/>
</dbReference>
<dbReference type="SUPFAM" id="SSF47473">
    <property type="entry name" value="EF-hand"/>
    <property type="match status" value="1"/>
</dbReference>
<keyword evidence="2" id="KW-0514">Muscle protein</keyword>
<dbReference type="PANTHER" id="PTHR23048:SF33">
    <property type="entry name" value="MYOSIN LIGHT CHAIN ALKALI"/>
    <property type="match status" value="1"/>
</dbReference>
<dbReference type="PANTHER" id="PTHR23048">
    <property type="entry name" value="MYOSIN LIGHT CHAIN 1, 3"/>
    <property type="match status" value="1"/>
</dbReference>
<dbReference type="RefSeq" id="XP_003746758.1">
    <property type="nucleotide sequence ID" value="XM_003746710.2"/>
</dbReference>
<reference evidence="4" key="1">
    <citation type="submission" date="2025-08" db="UniProtKB">
        <authorList>
            <consortium name="RefSeq"/>
        </authorList>
    </citation>
    <scope>IDENTIFICATION</scope>
</reference>
<dbReference type="GeneID" id="100900563"/>
<name>A0AAJ6QX53_9ACAR</name>
<keyword evidence="1" id="KW-0677">Repeat</keyword>
<evidence type="ECO:0000313" key="4">
    <source>
        <dbReference type="RefSeq" id="XP_003746758.1"/>
    </source>
</evidence>
<sequence length="157" mass="17593">MADLKPAEVDMCKLHFEIYDTFAEGKMDAADLGSLMRSLDLRITEAMVEKAGQTKNRGEKKLTIEEVLPIYSQLKKEKDMGTLNDFIEGLKVYDKLDNGTLMAAELQHVLLSLGEVMTDKEVDEVMASCAGPQDEEGFIKYQHFAKTLLAGPYPEKK</sequence>
<accession>A0AAJ6QX53</accession>
<keyword evidence="3" id="KW-1185">Reference proteome</keyword>
<dbReference type="Proteomes" id="UP000694867">
    <property type="component" value="Unplaced"/>
</dbReference>
<dbReference type="KEGG" id="goe:100900563"/>
<dbReference type="FunFam" id="1.10.238.10:FF:000001">
    <property type="entry name" value="Calmodulin 1"/>
    <property type="match status" value="1"/>
</dbReference>
<dbReference type="AlphaFoldDB" id="A0AAJ6QX53"/>
<dbReference type="CTD" id="23209"/>
<gene>
    <name evidence="4" type="primary">LOC100900563</name>
</gene>
<organism evidence="3 4">
    <name type="scientific">Galendromus occidentalis</name>
    <name type="common">western predatory mite</name>
    <dbReference type="NCBI Taxonomy" id="34638"/>
    <lineage>
        <taxon>Eukaryota</taxon>
        <taxon>Metazoa</taxon>
        <taxon>Ecdysozoa</taxon>
        <taxon>Arthropoda</taxon>
        <taxon>Chelicerata</taxon>
        <taxon>Arachnida</taxon>
        <taxon>Acari</taxon>
        <taxon>Parasitiformes</taxon>
        <taxon>Mesostigmata</taxon>
        <taxon>Gamasina</taxon>
        <taxon>Phytoseioidea</taxon>
        <taxon>Phytoseiidae</taxon>
        <taxon>Typhlodrominae</taxon>
        <taxon>Galendromus</taxon>
    </lineage>
</organism>
<dbReference type="GO" id="GO:0005859">
    <property type="term" value="C:muscle myosin complex"/>
    <property type="evidence" value="ECO:0007669"/>
    <property type="project" value="TreeGrafter"/>
</dbReference>
<dbReference type="InterPro" id="IPR050230">
    <property type="entry name" value="CALM/Myosin/TropC-like"/>
</dbReference>
<evidence type="ECO:0000256" key="1">
    <source>
        <dbReference type="ARBA" id="ARBA00022737"/>
    </source>
</evidence>
<evidence type="ECO:0000256" key="2">
    <source>
        <dbReference type="ARBA" id="ARBA00023179"/>
    </source>
</evidence>
<dbReference type="Gene3D" id="1.10.238.10">
    <property type="entry name" value="EF-hand"/>
    <property type="match status" value="2"/>
</dbReference>